<organism evidence="1 2">
    <name type="scientific">Clostridium tanneri</name>
    <dbReference type="NCBI Taxonomy" id="3037988"/>
    <lineage>
        <taxon>Bacteria</taxon>
        <taxon>Bacillati</taxon>
        <taxon>Bacillota</taxon>
        <taxon>Clostridia</taxon>
        <taxon>Eubacteriales</taxon>
        <taxon>Clostridiaceae</taxon>
        <taxon>Clostridium</taxon>
    </lineage>
</organism>
<dbReference type="PIRSF" id="PIRSF001439">
    <property type="entry name" value="CryM"/>
    <property type="match status" value="1"/>
</dbReference>
<evidence type="ECO:0000313" key="1">
    <source>
        <dbReference type="EMBL" id="MDW8802910.1"/>
    </source>
</evidence>
<comment type="caution">
    <text evidence="1">The sequence shown here is derived from an EMBL/GenBank/DDBJ whole genome shotgun (WGS) entry which is preliminary data.</text>
</comment>
<dbReference type="EMBL" id="JARUJP010000032">
    <property type="protein sequence ID" value="MDW8802910.1"/>
    <property type="molecule type" value="Genomic_DNA"/>
</dbReference>
<dbReference type="InterPro" id="IPR003462">
    <property type="entry name" value="ODC_Mu_crystall"/>
</dbReference>
<proteinExistence type="predicted"/>
<dbReference type="Proteomes" id="UP001281656">
    <property type="component" value="Unassembled WGS sequence"/>
</dbReference>
<protein>
    <submittedName>
        <fullName evidence="1">Ornithine cyclodeaminase family protein</fullName>
    </submittedName>
</protein>
<keyword evidence="2" id="KW-1185">Reference proteome</keyword>
<dbReference type="Pfam" id="PF02423">
    <property type="entry name" value="OCD_Mu_crystall"/>
    <property type="match status" value="1"/>
</dbReference>
<dbReference type="Gene3D" id="3.30.1780.10">
    <property type="entry name" value="ornithine cyclodeaminase, domain 1"/>
    <property type="match status" value="1"/>
</dbReference>
<name>A0ABU4JXP6_9CLOT</name>
<dbReference type="PANTHER" id="PTHR13812">
    <property type="entry name" value="KETIMINE REDUCTASE MU-CRYSTALLIN"/>
    <property type="match status" value="1"/>
</dbReference>
<dbReference type="SUPFAM" id="SSF51735">
    <property type="entry name" value="NAD(P)-binding Rossmann-fold domains"/>
    <property type="match status" value="1"/>
</dbReference>
<evidence type="ECO:0000313" key="2">
    <source>
        <dbReference type="Proteomes" id="UP001281656"/>
    </source>
</evidence>
<dbReference type="Gene3D" id="3.40.50.720">
    <property type="entry name" value="NAD(P)-binding Rossmann-like Domain"/>
    <property type="match status" value="1"/>
</dbReference>
<dbReference type="NCBIfam" id="NF006379">
    <property type="entry name" value="PRK08618.1"/>
    <property type="match status" value="1"/>
</dbReference>
<reference evidence="1 2" key="1">
    <citation type="submission" date="2023-04" db="EMBL/GenBank/DDBJ databases">
        <title>Clostridium tannerae sp. nov., isolated from the fecal material of an alpaca.</title>
        <authorList>
            <person name="Miller S."/>
            <person name="Hendry M."/>
            <person name="King J."/>
            <person name="Sankaranarayanan K."/>
            <person name="Lawson P.A."/>
        </authorList>
    </citation>
    <scope>NUCLEOTIDE SEQUENCE [LARGE SCALE GENOMIC DNA]</scope>
    <source>
        <strain evidence="1 2">A1-XYC3</strain>
    </source>
</reference>
<dbReference type="RefSeq" id="WP_318799133.1">
    <property type="nucleotide sequence ID" value="NZ_JARUJP010000032.1"/>
</dbReference>
<dbReference type="InterPro" id="IPR023401">
    <property type="entry name" value="ODC_N"/>
</dbReference>
<accession>A0ABU4JXP6</accession>
<sequence length="329" mass="35424">MLLLSKEDIKKVFSMKDAIKADKDAFRIFTEGKSVVPLRTQVPAPKHDGTFLFMPAYVSELDCASLKVVNIFPKNTDKGLSSAPAQVLLVDGTNGFVTAILDGTYVTQLRTGAASGAAFDILARKDARKGALIGTGGQAAAQLEAMIVARDLEEVRVYSSNLERAKAFAAKMQEELKDYGVKIIAAESSDEAIEDADLIVTVTSSSKPVFDGSKVKKGATVSCVGAYQHHMQEMDPVILTRASKIYFDSEEAVLSEAGDILIPLEDGTITKDDFTGDLGEVILGTVVGRENDDEIIVFKTVGIGIQDLITAKYIYEKAVEQGIGTKWSE</sequence>
<gene>
    <name evidence="1" type="ORF">P8V03_17330</name>
</gene>
<dbReference type="InterPro" id="IPR036291">
    <property type="entry name" value="NAD(P)-bd_dom_sf"/>
</dbReference>
<dbReference type="PANTHER" id="PTHR13812:SF19">
    <property type="entry name" value="KETIMINE REDUCTASE MU-CRYSTALLIN"/>
    <property type="match status" value="1"/>
</dbReference>